<feature type="chain" id="PRO_5012364063" evidence="1">
    <location>
        <begin position="25"/>
        <end position="144"/>
    </location>
</feature>
<dbReference type="OrthoDB" id="1122115at2"/>
<protein>
    <submittedName>
        <fullName evidence="2">Uncharacterized protein</fullName>
    </submittedName>
</protein>
<organism evidence="2 3">
    <name type="scientific">Flavobacterium micromati</name>
    <dbReference type="NCBI Taxonomy" id="229205"/>
    <lineage>
        <taxon>Bacteria</taxon>
        <taxon>Pseudomonadati</taxon>
        <taxon>Bacteroidota</taxon>
        <taxon>Flavobacteriia</taxon>
        <taxon>Flavobacteriales</taxon>
        <taxon>Flavobacteriaceae</taxon>
        <taxon>Flavobacterium</taxon>
    </lineage>
</organism>
<keyword evidence="1" id="KW-0732">Signal</keyword>
<dbReference type="AlphaFoldDB" id="A0A1M5FKM3"/>
<accession>A0A1M5FKM3</accession>
<reference evidence="3" key="1">
    <citation type="submission" date="2016-11" db="EMBL/GenBank/DDBJ databases">
        <authorList>
            <person name="Varghese N."/>
            <person name="Submissions S."/>
        </authorList>
    </citation>
    <scope>NUCLEOTIDE SEQUENCE [LARGE SCALE GENOMIC DNA]</scope>
    <source>
        <strain evidence="3">DSM 17659</strain>
    </source>
</reference>
<dbReference type="RefSeq" id="WP_073016255.1">
    <property type="nucleotide sequence ID" value="NZ_FQWF01000001.1"/>
</dbReference>
<keyword evidence="3" id="KW-1185">Reference proteome</keyword>
<sequence length="144" mass="16606">MKKFKIVFLITFFFTGLQSYSQIAVTGFTNYVVGMSTSKNKTLNFELKVFAYNYVDELPIETNVFYNFETKEYHRFSIGLGINLSPFRGFDEINSLVIPASLEIFPIKDFKKIAIVLEVTPELRIEDGAVLRSLIGIRYSFDKK</sequence>
<dbReference type="Proteomes" id="UP000184020">
    <property type="component" value="Unassembled WGS sequence"/>
</dbReference>
<evidence type="ECO:0000313" key="2">
    <source>
        <dbReference type="EMBL" id="SHF91979.1"/>
    </source>
</evidence>
<evidence type="ECO:0000256" key="1">
    <source>
        <dbReference type="SAM" id="SignalP"/>
    </source>
</evidence>
<dbReference type="EMBL" id="FQWF01000001">
    <property type="protein sequence ID" value="SHF91979.1"/>
    <property type="molecule type" value="Genomic_DNA"/>
</dbReference>
<feature type="signal peptide" evidence="1">
    <location>
        <begin position="1"/>
        <end position="24"/>
    </location>
</feature>
<evidence type="ECO:0000313" key="3">
    <source>
        <dbReference type="Proteomes" id="UP000184020"/>
    </source>
</evidence>
<gene>
    <name evidence="2" type="ORF">SAMN05444372_101174</name>
</gene>
<name>A0A1M5FKM3_9FLAO</name>
<proteinExistence type="predicted"/>